<dbReference type="EMBL" id="LK996017">
    <property type="protein sequence ID" value="CDX03043.1"/>
    <property type="molecule type" value="Genomic_DNA"/>
</dbReference>
<dbReference type="AlphaFoldDB" id="A0A098B2H3"/>
<proteinExistence type="predicted"/>
<sequence>MLEKCRSCGFEHEDLDRVLFRRNHVSNRMLPYCAQCMRRLYQVPYRPDRDL</sequence>
<dbReference type="RefSeq" id="WP_005809802.1">
    <property type="nucleotide sequence ID" value="NZ_CABKQQ010000023.1"/>
</dbReference>
<reference evidence="1" key="1">
    <citation type="submission" date="2014-07" db="EMBL/GenBank/DDBJ databases">
        <authorList>
            <person name="Hornung V.Bastian."/>
        </authorList>
    </citation>
    <scope>NUCLEOTIDE SEQUENCE</scope>
    <source>
        <strain evidence="1">PCE-S</strain>
    </source>
</reference>
<organism evidence="1">
    <name type="scientific">Desulfitobacterium hafniense</name>
    <name type="common">Desulfitobacterium frappieri</name>
    <dbReference type="NCBI Taxonomy" id="49338"/>
    <lineage>
        <taxon>Bacteria</taxon>
        <taxon>Bacillati</taxon>
        <taxon>Bacillota</taxon>
        <taxon>Clostridia</taxon>
        <taxon>Eubacteriales</taxon>
        <taxon>Desulfitobacteriaceae</taxon>
        <taxon>Desulfitobacterium</taxon>
    </lineage>
</organism>
<protein>
    <submittedName>
        <fullName evidence="1">Uncharacterized protein</fullName>
    </submittedName>
</protein>
<gene>
    <name evidence="1" type="ORF">DPCES_3156</name>
</gene>
<name>A0A098B2H3_DESHA</name>
<accession>A0A098B2H3</accession>
<dbReference type="PATRIC" id="fig|49338.4.peg.3401"/>
<evidence type="ECO:0000313" key="1">
    <source>
        <dbReference type="EMBL" id="CDX03043.1"/>
    </source>
</evidence>